<dbReference type="Proteomes" id="UP000589036">
    <property type="component" value="Unassembled WGS sequence"/>
</dbReference>
<protein>
    <submittedName>
        <fullName evidence="1">Uncharacterized protein</fullName>
    </submittedName>
</protein>
<organism evidence="1 2">
    <name type="scientific">Spinactinospora alkalitolerans</name>
    <dbReference type="NCBI Taxonomy" id="687207"/>
    <lineage>
        <taxon>Bacteria</taxon>
        <taxon>Bacillati</taxon>
        <taxon>Actinomycetota</taxon>
        <taxon>Actinomycetes</taxon>
        <taxon>Streptosporangiales</taxon>
        <taxon>Nocardiopsidaceae</taxon>
        <taxon>Spinactinospora</taxon>
    </lineage>
</organism>
<reference evidence="1 2" key="1">
    <citation type="submission" date="2020-07" db="EMBL/GenBank/DDBJ databases">
        <title>Sequencing the genomes of 1000 actinobacteria strains.</title>
        <authorList>
            <person name="Klenk H.-P."/>
        </authorList>
    </citation>
    <scope>NUCLEOTIDE SEQUENCE [LARGE SCALE GENOMIC DNA]</scope>
    <source>
        <strain evidence="1 2">CXB654</strain>
    </source>
</reference>
<name>A0A852TXX3_9ACTN</name>
<evidence type="ECO:0000313" key="1">
    <source>
        <dbReference type="EMBL" id="NYE46874.1"/>
    </source>
</evidence>
<evidence type="ECO:0000313" key="2">
    <source>
        <dbReference type="Proteomes" id="UP000589036"/>
    </source>
</evidence>
<proteinExistence type="predicted"/>
<accession>A0A852TXX3</accession>
<dbReference type="AlphaFoldDB" id="A0A852TXX3"/>
<sequence length="50" mass="5301">MTFLLLNAIAYGEVTGPTTFYAAAAAVFSGNMERLQDTHPPPATVKTFPA</sequence>
<keyword evidence="2" id="KW-1185">Reference proteome</keyword>
<comment type="caution">
    <text evidence="1">The sequence shown here is derived from an EMBL/GenBank/DDBJ whole genome shotgun (WGS) entry which is preliminary data.</text>
</comment>
<dbReference type="RefSeq" id="WP_179642909.1">
    <property type="nucleotide sequence ID" value="NZ_BAAAYY010000001.1"/>
</dbReference>
<dbReference type="EMBL" id="JACCCC010000001">
    <property type="protein sequence ID" value="NYE46874.1"/>
    <property type="molecule type" value="Genomic_DNA"/>
</dbReference>
<gene>
    <name evidence="1" type="ORF">HDA32_001994</name>
</gene>